<reference evidence="2" key="1">
    <citation type="journal article" date="2020" name="Nat. Commun.">
        <title>Large-scale genome sequencing of mycorrhizal fungi provides insights into the early evolution of symbiotic traits.</title>
        <authorList>
            <person name="Miyauchi S."/>
            <person name="Kiss E."/>
            <person name="Kuo A."/>
            <person name="Drula E."/>
            <person name="Kohler A."/>
            <person name="Sanchez-Garcia M."/>
            <person name="Morin E."/>
            <person name="Andreopoulos B."/>
            <person name="Barry K.W."/>
            <person name="Bonito G."/>
            <person name="Buee M."/>
            <person name="Carver A."/>
            <person name="Chen C."/>
            <person name="Cichocki N."/>
            <person name="Clum A."/>
            <person name="Culley D."/>
            <person name="Crous P.W."/>
            <person name="Fauchery L."/>
            <person name="Girlanda M."/>
            <person name="Hayes R.D."/>
            <person name="Keri Z."/>
            <person name="LaButti K."/>
            <person name="Lipzen A."/>
            <person name="Lombard V."/>
            <person name="Magnuson J."/>
            <person name="Maillard F."/>
            <person name="Murat C."/>
            <person name="Nolan M."/>
            <person name="Ohm R.A."/>
            <person name="Pangilinan J."/>
            <person name="Pereira M.F."/>
            <person name="Perotto S."/>
            <person name="Peter M."/>
            <person name="Pfister S."/>
            <person name="Riley R."/>
            <person name="Sitrit Y."/>
            <person name="Stielow J.B."/>
            <person name="Szollosi G."/>
            <person name="Zifcakova L."/>
            <person name="Stursova M."/>
            <person name="Spatafora J.W."/>
            <person name="Tedersoo L."/>
            <person name="Vaario L.M."/>
            <person name="Yamada A."/>
            <person name="Yan M."/>
            <person name="Wang P."/>
            <person name="Xu J."/>
            <person name="Bruns T."/>
            <person name="Baldrian P."/>
            <person name="Vilgalys R."/>
            <person name="Dunand C."/>
            <person name="Henrissat B."/>
            <person name="Grigoriev I.V."/>
            <person name="Hibbett D."/>
            <person name="Nagy L.G."/>
            <person name="Martin F.M."/>
        </authorList>
    </citation>
    <scope>NUCLEOTIDE SEQUENCE</scope>
    <source>
        <strain evidence="2">UH-Tt-Lm1</strain>
    </source>
</reference>
<proteinExistence type="predicted"/>
<organism evidence="2 3">
    <name type="scientific">Thelephora terrestris</name>
    <dbReference type="NCBI Taxonomy" id="56493"/>
    <lineage>
        <taxon>Eukaryota</taxon>
        <taxon>Fungi</taxon>
        <taxon>Dikarya</taxon>
        <taxon>Basidiomycota</taxon>
        <taxon>Agaricomycotina</taxon>
        <taxon>Agaricomycetes</taxon>
        <taxon>Thelephorales</taxon>
        <taxon>Thelephoraceae</taxon>
        <taxon>Thelephora</taxon>
    </lineage>
</organism>
<feature type="region of interest" description="Disordered" evidence="1">
    <location>
        <begin position="289"/>
        <end position="317"/>
    </location>
</feature>
<feature type="compositionally biased region" description="Low complexity" evidence="1">
    <location>
        <begin position="39"/>
        <end position="57"/>
    </location>
</feature>
<gene>
    <name evidence="2" type="ORF">BJ322DRAFT_1103463</name>
</gene>
<feature type="compositionally biased region" description="Polar residues" evidence="1">
    <location>
        <begin position="1"/>
        <end position="18"/>
    </location>
</feature>
<keyword evidence="3" id="KW-1185">Reference proteome</keyword>
<feature type="region of interest" description="Disordered" evidence="1">
    <location>
        <begin position="362"/>
        <end position="387"/>
    </location>
</feature>
<evidence type="ECO:0000313" key="3">
    <source>
        <dbReference type="Proteomes" id="UP000736335"/>
    </source>
</evidence>
<dbReference type="Proteomes" id="UP000736335">
    <property type="component" value="Unassembled WGS sequence"/>
</dbReference>
<accession>A0A9P6LCV2</accession>
<feature type="region of interest" description="Disordered" evidence="1">
    <location>
        <begin position="692"/>
        <end position="744"/>
    </location>
</feature>
<feature type="compositionally biased region" description="Polar residues" evidence="1">
    <location>
        <begin position="289"/>
        <end position="312"/>
    </location>
</feature>
<protein>
    <submittedName>
        <fullName evidence="2">Uncharacterized protein</fullName>
    </submittedName>
</protein>
<reference evidence="2" key="2">
    <citation type="submission" date="2020-11" db="EMBL/GenBank/DDBJ databases">
        <authorList>
            <consortium name="DOE Joint Genome Institute"/>
            <person name="Kuo A."/>
            <person name="Miyauchi S."/>
            <person name="Kiss E."/>
            <person name="Drula E."/>
            <person name="Kohler A."/>
            <person name="Sanchez-Garcia M."/>
            <person name="Andreopoulos B."/>
            <person name="Barry K.W."/>
            <person name="Bonito G."/>
            <person name="Buee M."/>
            <person name="Carver A."/>
            <person name="Chen C."/>
            <person name="Cichocki N."/>
            <person name="Clum A."/>
            <person name="Culley D."/>
            <person name="Crous P.W."/>
            <person name="Fauchery L."/>
            <person name="Girlanda M."/>
            <person name="Hayes R."/>
            <person name="Keri Z."/>
            <person name="Labutti K."/>
            <person name="Lipzen A."/>
            <person name="Lombard V."/>
            <person name="Magnuson J."/>
            <person name="Maillard F."/>
            <person name="Morin E."/>
            <person name="Murat C."/>
            <person name="Nolan M."/>
            <person name="Ohm R."/>
            <person name="Pangilinan J."/>
            <person name="Pereira M."/>
            <person name="Perotto S."/>
            <person name="Peter M."/>
            <person name="Riley R."/>
            <person name="Sitrit Y."/>
            <person name="Stielow B."/>
            <person name="Szollosi G."/>
            <person name="Zifcakova L."/>
            <person name="Stursova M."/>
            <person name="Spatafora J.W."/>
            <person name="Tedersoo L."/>
            <person name="Vaario L.-M."/>
            <person name="Yamada A."/>
            <person name="Yan M."/>
            <person name="Wang P."/>
            <person name="Xu J."/>
            <person name="Bruns T."/>
            <person name="Baldrian P."/>
            <person name="Vilgalys R."/>
            <person name="Henrissat B."/>
            <person name="Grigoriev I.V."/>
            <person name="Hibbett D."/>
            <person name="Nagy L.G."/>
            <person name="Martin F.M."/>
        </authorList>
    </citation>
    <scope>NUCLEOTIDE SEQUENCE</scope>
    <source>
        <strain evidence="2">UH-Tt-Lm1</strain>
    </source>
</reference>
<evidence type="ECO:0000256" key="1">
    <source>
        <dbReference type="SAM" id="MobiDB-lite"/>
    </source>
</evidence>
<dbReference type="EMBL" id="WIUZ02000001">
    <property type="protein sequence ID" value="KAF9793022.1"/>
    <property type="molecule type" value="Genomic_DNA"/>
</dbReference>
<evidence type="ECO:0000313" key="2">
    <source>
        <dbReference type="EMBL" id="KAF9793022.1"/>
    </source>
</evidence>
<dbReference type="OrthoDB" id="2573559at2759"/>
<dbReference type="AlphaFoldDB" id="A0A9P6LCV2"/>
<name>A0A9P6LCV2_9AGAM</name>
<feature type="region of interest" description="Disordered" evidence="1">
    <location>
        <begin position="1"/>
        <end position="84"/>
    </location>
</feature>
<feature type="compositionally biased region" description="Low complexity" evidence="1">
    <location>
        <begin position="704"/>
        <end position="726"/>
    </location>
</feature>
<feature type="compositionally biased region" description="Polar residues" evidence="1">
    <location>
        <begin position="58"/>
        <end position="79"/>
    </location>
</feature>
<sequence length="744" mass="80990">MSSSKGYESRAVQTSFSPPCSPRYVVSPQPSPVHGGPQPEISTSTTEPSLETPENPSQDSDGSLVSYLSTPDRSMTTSRRGLKTRLVPNFPSRVTQIISQRIISEPGTAPLFSVKTQIASQQRVVSMPEDVRSQRLEQEFVLYPPEYEDSLIETSNSFSTSDGNGSFCRANATGTDISIQNSSPSSPDSVVIIQNKYHISQAFSRQAGVQMKAKTNEDWMTWASSPPRPIPALHGPSSLPYARCPSGAEGTIIDEQDNLPRMIWGLDQDTAKPEISSESSSRTFETATGSVSSVVAPQNPSFTTNIKSTTPGIEQKTHHPNLIEPIDLGHMLAPRVQDRAYQPPQTETMHTTSIGVADTPFRQKSQHERHSSKGQELGVGLKPLPRRNDTYKNAKPLVTTQPVVGSSLPIIILESQPQSISVPTNRRQSAMEIAQQYRKNQALFQPVTRTQWPSNSPYPPAMQAIHLPTLQAEVPESSLSNQTRIYNRSVNDIYLGPAAAVDSQAISAYDLRYAAGLSRIQKALASPGSDLGSYPRPPPNTPMNALAKSRMTNVPVQINHLPASPDSPSTTLRSLQHSKVAPLSRLSHRRLSAVLESSEDQNTDVGMRSLSPPPFQQNFHLSRPLIPDGTAHPSSYANLVKNRQNYYQQLENASSVNAALVPEDFAKLTVEPFTPGWTQSKVQLGASLVQVDSQPVHRGHKSGKTGSSGKAKGPGQKNQPQGQVQGKRNRPKKKIANGMVVIAA</sequence>
<comment type="caution">
    <text evidence="2">The sequence shown here is derived from an EMBL/GenBank/DDBJ whole genome shotgun (WGS) entry which is preliminary data.</text>
</comment>